<evidence type="ECO:0000256" key="3">
    <source>
        <dbReference type="ARBA" id="ARBA00023125"/>
    </source>
</evidence>
<keyword evidence="7" id="KW-1185">Reference proteome</keyword>
<dbReference type="Gene3D" id="1.10.10.10">
    <property type="entry name" value="Winged helix-like DNA-binding domain superfamily/Winged helix DNA-binding domain"/>
    <property type="match status" value="1"/>
</dbReference>
<dbReference type="Pfam" id="PF00126">
    <property type="entry name" value="HTH_1"/>
    <property type="match status" value="1"/>
</dbReference>
<name>A0A285HAC0_9ACTN</name>
<organism evidence="6 7">
    <name type="scientific">Paractinoplanes atraurantiacus</name>
    <dbReference type="NCBI Taxonomy" id="1036182"/>
    <lineage>
        <taxon>Bacteria</taxon>
        <taxon>Bacillati</taxon>
        <taxon>Actinomycetota</taxon>
        <taxon>Actinomycetes</taxon>
        <taxon>Micromonosporales</taxon>
        <taxon>Micromonosporaceae</taxon>
        <taxon>Paractinoplanes</taxon>
    </lineage>
</organism>
<dbReference type="PANTHER" id="PTHR30126:SF39">
    <property type="entry name" value="HTH-TYPE TRANSCRIPTIONAL REGULATOR CYSL"/>
    <property type="match status" value="1"/>
</dbReference>
<evidence type="ECO:0000256" key="4">
    <source>
        <dbReference type="ARBA" id="ARBA00023163"/>
    </source>
</evidence>
<evidence type="ECO:0000256" key="1">
    <source>
        <dbReference type="ARBA" id="ARBA00009437"/>
    </source>
</evidence>
<gene>
    <name evidence="6" type="ORF">SAMN05421748_10426</name>
</gene>
<dbReference type="PANTHER" id="PTHR30126">
    <property type="entry name" value="HTH-TYPE TRANSCRIPTIONAL REGULATOR"/>
    <property type="match status" value="1"/>
</dbReference>
<dbReference type="FunFam" id="1.10.10.10:FF:000001">
    <property type="entry name" value="LysR family transcriptional regulator"/>
    <property type="match status" value="1"/>
</dbReference>
<dbReference type="Proteomes" id="UP000219612">
    <property type="component" value="Unassembled WGS sequence"/>
</dbReference>
<dbReference type="GO" id="GO:0003700">
    <property type="term" value="F:DNA-binding transcription factor activity"/>
    <property type="evidence" value="ECO:0007669"/>
    <property type="project" value="InterPro"/>
</dbReference>
<dbReference type="InterPro" id="IPR036390">
    <property type="entry name" value="WH_DNA-bd_sf"/>
</dbReference>
<protein>
    <submittedName>
        <fullName evidence="6">DNA-binding transcriptional regulator, LysR family</fullName>
    </submittedName>
</protein>
<evidence type="ECO:0000313" key="6">
    <source>
        <dbReference type="EMBL" id="SNY32699.1"/>
    </source>
</evidence>
<dbReference type="AlphaFoldDB" id="A0A285HAC0"/>
<dbReference type="PROSITE" id="PS50931">
    <property type="entry name" value="HTH_LYSR"/>
    <property type="match status" value="1"/>
</dbReference>
<evidence type="ECO:0000313" key="7">
    <source>
        <dbReference type="Proteomes" id="UP000219612"/>
    </source>
</evidence>
<dbReference type="InterPro" id="IPR005119">
    <property type="entry name" value="LysR_subst-bd"/>
</dbReference>
<keyword evidence="2" id="KW-0805">Transcription regulation</keyword>
<dbReference type="SUPFAM" id="SSF46785">
    <property type="entry name" value="Winged helix' DNA-binding domain"/>
    <property type="match status" value="1"/>
</dbReference>
<dbReference type="SUPFAM" id="SSF53850">
    <property type="entry name" value="Periplasmic binding protein-like II"/>
    <property type="match status" value="1"/>
</dbReference>
<evidence type="ECO:0000256" key="2">
    <source>
        <dbReference type="ARBA" id="ARBA00023015"/>
    </source>
</evidence>
<dbReference type="GO" id="GO:0000976">
    <property type="term" value="F:transcription cis-regulatory region binding"/>
    <property type="evidence" value="ECO:0007669"/>
    <property type="project" value="TreeGrafter"/>
</dbReference>
<dbReference type="InterPro" id="IPR036388">
    <property type="entry name" value="WH-like_DNA-bd_sf"/>
</dbReference>
<proteinExistence type="inferred from homology"/>
<dbReference type="EMBL" id="OBDY01000004">
    <property type="protein sequence ID" value="SNY32699.1"/>
    <property type="molecule type" value="Genomic_DNA"/>
</dbReference>
<reference evidence="6 7" key="1">
    <citation type="submission" date="2017-09" db="EMBL/GenBank/DDBJ databases">
        <authorList>
            <person name="Ehlers B."/>
            <person name="Leendertz F.H."/>
        </authorList>
    </citation>
    <scope>NUCLEOTIDE SEQUENCE [LARGE SCALE GENOMIC DNA]</scope>
    <source>
        <strain evidence="6 7">CGMCC 4.6857</strain>
    </source>
</reference>
<evidence type="ECO:0000259" key="5">
    <source>
        <dbReference type="PROSITE" id="PS50931"/>
    </source>
</evidence>
<dbReference type="PRINTS" id="PR00039">
    <property type="entry name" value="HTHLYSR"/>
</dbReference>
<accession>A0A285HAC0</accession>
<feature type="domain" description="HTH lysR-type" evidence="5">
    <location>
        <begin position="12"/>
        <end position="67"/>
    </location>
</feature>
<dbReference type="InterPro" id="IPR000847">
    <property type="entry name" value="LysR_HTH_N"/>
</dbReference>
<comment type="similarity">
    <text evidence="1">Belongs to the LysR transcriptional regulatory family.</text>
</comment>
<dbReference type="Gene3D" id="3.40.190.10">
    <property type="entry name" value="Periplasmic binding protein-like II"/>
    <property type="match status" value="2"/>
</dbReference>
<dbReference type="Pfam" id="PF03466">
    <property type="entry name" value="LysR_substrate"/>
    <property type="match status" value="1"/>
</dbReference>
<keyword evidence="3 6" id="KW-0238">DNA-binding</keyword>
<sequence>MSADAGISIPDVDPHLLRTFLAVADTGSFSAAADRLRYTQSAVSQQIAALEADLRTPLLTRRPVTLTPAGKRLRHHASLLLVRLEAARADVTRVIAPPGRLIVALTPLAWHPELAGALARLRTESARLSARLRIAGRDQVVASVATGEADLGLADGFTAPSDPLRLPDAGAARAAGVTESPAVVAVPVDHPVARRRAVELSDLADAYWIDAPDVAPFGRLPVDGLRPGLRYDGADVTVLTGLIAAGHGLAVLPEPAVAAHPGLAAVPIAVPRLVHRIELLRIPEQLTGGEPAARLAAMLNAGNESQ</sequence>
<keyword evidence="4" id="KW-0804">Transcription</keyword>